<keyword evidence="1" id="KW-0812">Transmembrane</keyword>
<name>A0ABP8WX12_9ACTN</name>
<dbReference type="RefSeq" id="WP_345268785.1">
    <property type="nucleotide sequence ID" value="NZ_BAABIM010000004.1"/>
</dbReference>
<comment type="caution">
    <text evidence="3">The sequence shown here is derived from an EMBL/GenBank/DDBJ whole genome shotgun (WGS) entry which is preliminary data.</text>
</comment>
<keyword evidence="4" id="KW-1185">Reference proteome</keyword>
<evidence type="ECO:0000313" key="3">
    <source>
        <dbReference type="EMBL" id="GAA4695471.1"/>
    </source>
</evidence>
<sequence length="595" mass="60913">MVRWLAVRHRARDERGAVALTVGIVSTVLVVLASFAVDLGMQRVARRDMQALADSVALDLARLVDGRTADQIIAGNAKMLGIAAAAAASEARNEGAALGDDPTVTWTLITLDVMGDPVRAADGTPVAVTGSAVPQAVLVNASTTVDFAFSVGSGGAARTAIGASESIACFALGSFAAAVNSGNSALLDSLVKDAINVNVAGYMGLADASVTLRSLALELGAGTVEELLKLEKLTLRRLFLASAAALQRESGQAADIALLNSLSAAVDSTFVLDFADLMTATAGGQAALDTQFNLLDLVGASAFVANGENFLSTPVFWKVPQFSNGEAGLQVIQRPQRGCGRVNETVAETAQVKLFARPKLNVPTILGLSGPSVPVELDISLIGAKGTLRTITCGAGTTDSPESISVQIERSAVSSVSLKIPLKLSGEIRASDLLSNLSVLGLDGLLGSTRVTVDLSINAGVSINASPTSSTATYSVPPRTYGQAERVSGAATTLVPHVTIDAADISGTVKVVTSGLLGSTTTILGTGELLSSGVLNLNALTQELTQKNVLPGINDFIDQVNVFLEPTLNLLGASAAGADLFMLPRPICNSPSLRG</sequence>
<organism evidence="3 4">
    <name type="scientific">Nocardioides nanhaiensis</name>
    <dbReference type="NCBI Taxonomy" id="1476871"/>
    <lineage>
        <taxon>Bacteria</taxon>
        <taxon>Bacillati</taxon>
        <taxon>Actinomycetota</taxon>
        <taxon>Actinomycetes</taxon>
        <taxon>Propionibacteriales</taxon>
        <taxon>Nocardioidaceae</taxon>
        <taxon>Nocardioides</taxon>
    </lineage>
</organism>
<keyword evidence="1" id="KW-0472">Membrane</keyword>
<evidence type="ECO:0000256" key="1">
    <source>
        <dbReference type="SAM" id="Phobius"/>
    </source>
</evidence>
<protein>
    <recommendedName>
        <fullName evidence="2">Putative Flp pilus-assembly TadG-like N-terminal domain-containing protein</fullName>
    </recommendedName>
</protein>
<dbReference type="Pfam" id="PF13400">
    <property type="entry name" value="Tad"/>
    <property type="match status" value="1"/>
</dbReference>
<gene>
    <name evidence="3" type="ORF">GCM10023226_37310</name>
</gene>
<evidence type="ECO:0000259" key="2">
    <source>
        <dbReference type="Pfam" id="PF13400"/>
    </source>
</evidence>
<feature type="domain" description="Putative Flp pilus-assembly TadG-like N-terminal" evidence="2">
    <location>
        <begin position="16"/>
        <end position="58"/>
    </location>
</feature>
<dbReference type="EMBL" id="BAABIM010000004">
    <property type="protein sequence ID" value="GAA4695471.1"/>
    <property type="molecule type" value="Genomic_DNA"/>
</dbReference>
<feature type="transmembrane region" description="Helical" evidence="1">
    <location>
        <begin position="16"/>
        <end position="37"/>
    </location>
</feature>
<reference evidence="4" key="1">
    <citation type="journal article" date="2019" name="Int. J. Syst. Evol. Microbiol.">
        <title>The Global Catalogue of Microorganisms (GCM) 10K type strain sequencing project: providing services to taxonomists for standard genome sequencing and annotation.</title>
        <authorList>
            <consortium name="The Broad Institute Genomics Platform"/>
            <consortium name="The Broad Institute Genome Sequencing Center for Infectious Disease"/>
            <person name="Wu L."/>
            <person name="Ma J."/>
        </authorList>
    </citation>
    <scope>NUCLEOTIDE SEQUENCE [LARGE SCALE GENOMIC DNA]</scope>
    <source>
        <strain evidence="4">JCM 18127</strain>
    </source>
</reference>
<dbReference type="Proteomes" id="UP001500621">
    <property type="component" value="Unassembled WGS sequence"/>
</dbReference>
<evidence type="ECO:0000313" key="4">
    <source>
        <dbReference type="Proteomes" id="UP001500621"/>
    </source>
</evidence>
<proteinExistence type="predicted"/>
<dbReference type="InterPro" id="IPR028087">
    <property type="entry name" value="Tad_N"/>
</dbReference>
<keyword evidence="1" id="KW-1133">Transmembrane helix</keyword>
<accession>A0ABP8WX12</accession>